<evidence type="ECO:0000313" key="2">
    <source>
        <dbReference type="EMBL" id="TFD95324.1"/>
    </source>
</evidence>
<evidence type="ECO:0000259" key="1">
    <source>
        <dbReference type="Pfam" id="PF01841"/>
    </source>
</evidence>
<name>A0A4Y8L4C7_9BACT</name>
<dbReference type="AlphaFoldDB" id="A0A4Y8L4C7"/>
<dbReference type="OrthoDB" id="5166556at2"/>
<dbReference type="Gene3D" id="3.10.620.30">
    <property type="match status" value="1"/>
</dbReference>
<gene>
    <name evidence="2" type="ORF">E2605_12960</name>
</gene>
<organism evidence="2 3">
    <name type="scientific">Dysgonomonas capnocytophagoides</name>
    <dbReference type="NCBI Taxonomy" id="45254"/>
    <lineage>
        <taxon>Bacteria</taxon>
        <taxon>Pseudomonadati</taxon>
        <taxon>Bacteroidota</taxon>
        <taxon>Bacteroidia</taxon>
        <taxon>Bacteroidales</taxon>
        <taxon>Dysgonomonadaceae</taxon>
        <taxon>Dysgonomonas</taxon>
    </lineage>
</organism>
<dbReference type="Proteomes" id="UP000297861">
    <property type="component" value="Unassembled WGS sequence"/>
</dbReference>
<dbReference type="Pfam" id="PF01841">
    <property type="entry name" value="Transglut_core"/>
    <property type="match status" value="1"/>
</dbReference>
<dbReference type="RefSeq" id="WP_051290936.1">
    <property type="nucleotide sequence ID" value="NZ_JBKUNW010000001.1"/>
</dbReference>
<feature type="domain" description="Transglutaminase-like" evidence="1">
    <location>
        <begin position="154"/>
        <end position="259"/>
    </location>
</feature>
<keyword evidence="3" id="KW-1185">Reference proteome</keyword>
<dbReference type="SUPFAM" id="SSF54001">
    <property type="entry name" value="Cysteine proteinases"/>
    <property type="match status" value="1"/>
</dbReference>
<dbReference type="InterPro" id="IPR002931">
    <property type="entry name" value="Transglutaminase-like"/>
</dbReference>
<reference evidence="2 3" key="1">
    <citation type="submission" date="2019-03" db="EMBL/GenBank/DDBJ databases">
        <title>San Antonio Military Medical Center submission to MRSN (WRAIR), pending publication.</title>
        <authorList>
            <person name="Blyth D.M."/>
            <person name="Mccarthy S.L."/>
            <person name="Schall S.E."/>
            <person name="Stam J.A."/>
            <person name="Ong A.C."/>
            <person name="Mcgann P.T."/>
        </authorList>
    </citation>
    <scope>NUCLEOTIDE SEQUENCE [LARGE SCALE GENOMIC DNA]</scope>
    <source>
        <strain evidence="2 3">MRSN571793</strain>
    </source>
</reference>
<dbReference type="STRING" id="1121485.GCA_000426485_01416"/>
<comment type="caution">
    <text evidence="2">The sequence shown here is derived from an EMBL/GenBank/DDBJ whole genome shotgun (WGS) entry which is preliminary data.</text>
</comment>
<dbReference type="InterPro" id="IPR038765">
    <property type="entry name" value="Papain-like_cys_pep_sf"/>
</dbReference>
<proteinExistence type="predicted"/>
<dbReference type="EMBL" id="SOML01000008">
    <property type="protein sequence ID" value="TFD95324.1"/>
    <property type="molecule type" value="Genomic_DNA"/>
</dbReference>
<sequence length="370" mass="42723">MKKILLFTLSSIIISNIIAQTVDSDKNRFSLKTNSNSIKVEIVDVTKEDLELSFSSVKSDTLSISLYLPENNRFNVYSDIDTTDFILPIGHSVTLSVEKKENKPIIINLKNGIEYDEINFDKNNKNEDFSLLYENDINSPYLKELKNKYPIDSIASSGNSDLEKVRNVSSWVHHLWKHNGMNEPEKKDALYILEEVKKGKQFRCVEYGIVTTACLNSIGIKARTLSLKTKDVEIRPVGAGHVVLEVFLNDLDKWIVVDPQWDIIPHIDGKPLNAIELQSAITNRKKVSVWTTEQTTSEEYIPWIYPYLYYFSIKFDNRENISKEKQYTYQGKSDLMLVPIGAKNPTIFQQKFPLNYCFYTNSIKDFYRKP</sequence>
<accession>A0A4Y8L4C7</accession>
<evidence type="ECO:0000313" key="3">
    <source>
        <dbReference type="Proteomes" id="UP000297861"/>
    </source>
</evidence>
<protein>
    <submittedName>
        <fullName evidence="2">Transglutaminase domain-containing protein</fullName>
    </submittedName>
</protein>